<dbReference type="InterPro" id="IPR041078">
    <property type="entry name" value="Plavaka"/>
</dbReference>
<dbReference type="InParanoid" id="A0A1B7MER1"/>
<sequence length="74" mass="8315">MWTADWWCDKQKQLPKGVTIVPIILASDKTCLSQFQGDKSAWPMYLSIGNITKEKQWQTSAQATVLIGYLPAGK</sequence>
<dbReference type="EMBL" id="KV449612">
    <property type="protein sequence ID" value="OAX31080.1"/>
    <property type="molecule type" value="Genomic_DNA"/>
</dbReference>
<dbReference type="STRING" id="1314800.A0A1B7MER1"/>
<dbReference type="Proteomes" id="UP000092154">
    <property type="component" value="Unassembled WGS sequence"/>
</dbReference>
<gene>
    <name evidence="1" type="ORF">K503DRAFT_704263</name>
</gene>
<proteinExistence type="predicted"/>
<accession>A0A1B7MER1</accession>
<dbReference type="Pfam" id="PF18759">
    <property type="entry name" value="Plavaka"/>
    <property type="match status" value="1"/>
</dbReference>
<evidence type="ECO:0000313" key="2">
    <source>
        <dbReference type="Proteomes" id="UP000092154"/>
    </source>
</evidence>
<organism evidence="1 2">
    <name type="scientific">Rhizopogon vinicolor AM-OR11-026</name>
    <dbReference type="NCBI Taxonomy" id="1314800"/>
    <lineage>
        <taxon>Eukaryota</taxon>
        <taxon>Fungi</taxon>
        <taxon>Dikarya</taxon>
        <taxon>Basidiomycota</taxon>
        <taxon>Agaricomycotina</taxon>
        <taxon>Agaricomycetes</taxon>
        <taxon>Agaricomycetidae</taxon>
        <taxon>Boletales</taxon>
        <taxon>Suillineae</taxon>
        <taxon>Rhizopogonaceae</taxon>
        <taxon>Rhizopogon</taxon>
    </lineage>
</organism>
<evidence type="ECO:0000313" key="1">
    <source>
        <dbReference type="EMBL" id="OAX31080.1"/>
    </source>
</evidence>
<reference evidence="1 2" key="1">
    <citation type="submission" date="2016-06" db="EMBL/GenBank/DDBJ databases">
        <title>Comparative genomics of the ectomycorrhizal sister species Rhizopogon vinicolor and Rhizopogon vesiculosus (Basidiomycota: Boletales) reveals a divergence of the mating type B locus.</title>
        <authorList>
            <consortium name="DOE Joint Genome Institute"/>
            <person name="Mujic A.B."/>
            <person name="Kuo A."/>
            <person name="Tritt A."/>
            <person name="Lipzen A."/>
            <person name="Chen C."/>
            <person name="Johnson J."/>
            <person name="Sharma A."/>
            <person name="Barry K."/>
            <person name="Grigoriev I.V."/>
            <person name="Spatafora J.W."/>
        </authorList>
    </citation>
    <scope>NUCLEOTIDE SEQUENCE [LARGE SCALE GENOMIC DNA]</scope>
    <source>
        <strain evidence="1 2">AM-OR11-026</strain>
    </source>
</reference>
<dbReference type="OrthoDB" id="2418900at2759"/>
<keyword evidence="2" id="KW-1185">Reference proteome</keyword>
<dbReference type="AlphaFoldDB" id="A0A1B7MER1"/>
<protein>
    <submittedName>
        <fullName evidence="1">Uncharacterized protein</fullName>
    </submittedName>
</protein>
<name>A0A1B7MER1_9AGAM</name>